<sequence>MKYNNRLIHEQSPYLRQHAHNPVNWYPWGEEAFSQAKEEEKPLLISIGYSSCHWCHVMEKESFENERVARLMNDHFICIKVDREERPDIDSHYMNALQMLTGRGGWPLNMFALSDGRPFYGGSYFPREQWMEILSLLAGEFTSNQEKFVTAAISIEQGIRDHTLTLLNSKESDFSIAELGSSLSESSRRFDRVHGGLQGAPKFPMPVLYKSLLSWSYLMEDEQLKKFVFLTLDKMASGGIYDQIGGGFSRYSTDEIWKVPHFEKMLYDNAQLVSLYAQAYSLSGNKRYKELINQTLEFIDEWMTSPEGLFYSALDADSEGEEGRFYIWEQKELQSLLGKDYPLAESYYGINAEALWENEKNILLLPGRQSPVAFPESERLRINGILKNARNRRIPPSLDDKSLTSWNALMIKAYTDAYNAWGDSRLLEKAEKATCFILDHLMTVHGGLFHAFRESKSYINGFLEDYAHLISALISLFESSGKENYLQKGEELTQKAILDFYREEEKIFFSTTGQDRILSPCVDQTDMVLPSSNAVMAHNLFRLSKLTGKTSYNQRAREMTNRMAKRVGENCLYYSHWVELMLYQTMPSYEVVVVGDKADELSREIRKNYLPQFVCAFSTVPREDLPLFQGRYKEGETLIYLCRDNSCGLPVRTVEEMLRQIRNN</sequence>
<dbReference type="InterPro" id="IPR004879">
    <property type="entry name" value="Ssp411-like_TRX"/>
</dbReference>
<dbReference type="KEGG" id="ock:EXM22_09065"/>
<protein>
    <submittedName>
        <fullName evidence="2">Thioredoxin domain-containing protein</fullName>
    </submittedName>
</protein>
<gene>
    <name evidence="2" type="ORF">EXM22_09065</name>
</gene>
<dbReference type="GO" id="GO:0005975">
    <property type="term" value="P:carbohydrate metabolic process"/>
    <property type="evidence" value="ECO:0007669"/>
    <property type="project" value="InterPro"/>
</dbReference>
<dbReference type="SUPFAM" id="SSF48208">
    <property type="entry name" value="Six-hairpin glycosidases"/>
    <property type="match status" value="1"/>
</dbReference>
<dbReference type="EMBL" id="CP036150">
    <property type="protein sequence ID" value="QEN08129.1"/>
    <property type="molecule type" value="Genomic_DNA"/>
</dbReference>
<keyword evidence="3" id="KW-1185">Reference proteome</keyword>
<dbReference type="CDD" id="cd02955">
    <property type="entry name" value="SSP411"/>
    <property type="match status" value="1"/>
</dbReference>
<dbReference type="OrthoDB" id="9762614at2"/>
<organism evidence="2 3">
    <name type="scientific">Oceanispirochaeta crateris</name>
    <dbReference type="NCBI Taxonomy" id="2518645"/>
    <lineage>
        <taxon>Bacteria</taxon>
        <taxon>Pseudomonadati</taxon>
        <taxon>Spirochaetota</taxon>
        <taxon>Spirochaetia</taxon>
        <taxon>Spirochaetales</taxon>
        <taxon>Spirochaetaceae</taxon>
        <taxon>Oceanispirochaeta</taxon>
    </lineage>
</organism>
<dbReference type="PANTHER" id="PTHR42899:SF1">
    <property type="entry name" value="SPERMATOGENESIS-ASSOCIATED PROTEIN 20"/>
    <property type="match status" value="1"/>
</dbReference>
<reference evidence="2 3" key="1">
    <citation type="submission" date="2019-02" db="EMBL/GenBank/DDBJ databases">
        <title>Complete Genome Sequence and Methylome Analysis of free living Spirochaetas.</title>
        <authorList>
            <person name="Fomenkov A."/>
            <person name="Dubinina G."/>
            <person name="Leshcheva N."/>
            <person name="Mikheeva N."/>
            <person name="Grabovich M."/>
            <person name="Vincze T."/>
            <person name="Roberts R.J."/>
        </authorList>
    </citation>
    <scope>NUCLEOTIDE SEQUENCE [LARGE SCALE GENOMIC DNA]</scope>
    <source>
        <strain evidence="2 3">K2</strain>
    </source>
</reference>
<dbReference type="InterPro" id="IPR008928">
    <property type="entry name" value="6-hairpin_glycosidase_sf"/>
</dbReference>
<dbReference type="Gene3D" id="1.50.10.10">
    <property type="match status" value="1"/>
</dbReference>
<dbReference type="RefSeq" id="WP_149486209.1">
    <property type="nucleotide sequence ID" value="NZ_CP036150.1"/>
</dbReference>
<dbReference type="PIRSF" id="PIRSF006402">
    <property type="entry name" value="UCP006402_thioredoxin"/>
    <property type="match status" value="1"/>
</dbReference>
<dbReference type="SUPFAM" id="SSF52833">
    <property type="entry name" value="Thioredoxin-like"/>
    <property type="match status" value="1"/>
</dbReference>
<proteinExistence type="predicted"/>
<dbReference type="InterPro" id="IPR024705">
    <property type="entry name" value="Ssp411"/>
</dbReference>
<evidence type="ECO:0000259" key="1">
    <source>
        <dbReference type="Pfam" id="PF03190"/>
    </source>
</evidence>
<accession>A0A5C1QLN1</accession>
<name>A0A5C1QLN1_9SPIO</name>
<feature type="domain" description="Spermatogenesis-associated protein 20-like TRX" evidence="1">
    <location>
        <begin position="4"/>
        <end position="152"/>
    </location>
</feature>
<dbReference type="InterPro" id="IPR012341">
    <property type="entry name" value="6hp_glycosidase-like_sf"/>
</dbReference>
<evidence type="ECO:0000313" key="2">
    <source>
        <dbReference type="EMBL" id="QEN08129.1"/>
    </source>
</evidence>
<dbReference type="Gene3D" id="1.50.10.20">
    <property type="match status" value="1"/>
</dbReference>
<dbReference type="InterPro" id="IPR036249">
    <property type="entry name" value="Thioredoxin-like_sf"/>
</dbReference>
<dbReference type="PANTHER" id="PTHR42899">
    <property type="entry name" value="SPERMATOGENESIS-ASSOCIATED PROTEIN 20"/>
    <property type="match status" value="1"/>
</dbReference>
<dbReference type="AlphaFoldDB" id="A0A5C1QLN1"/>
<dbReference type="Pfam" id="PF03190">
    <property type="entry name" value="Thioredox_DsbH"/>
    <property type="match status" value="1"/>
</dbReference>
<dbReference type="Gene3D" id="3.40.30.10">
    <property type="entry name" value="Glutaredoxin"/>
    <property type="match status" value="1"/>
</dbReference>
<dbReference type="Proteomes" id="UP000324209">
    <property type="component" value="Chromosome"/>
</dbReference>
<evidence type="ECO:0000313" key="3">
    <source>
        <dbReference type="Proteomes" id="UP000324209"/>
    </source>
</evidence>